<feature type="transmembrane region" description="Helical" evidence="1">
    <location>
        <begin position="7"/>
        <end position="26"/>
    </location>
</feature>
<reference evidence="2 3" key="1">
    <citation type="submission" date="2020-08" db="EMBL/GenBank/DDBJ databases">
        <title>Genomic Encyclopedia of Type Strains, Phase IV (KMG-IV): sequencing the most valuable type-strain genomes for metagenomic binning, comparative biology and taxonomic classification.</title>
        <authorList>
            <person name="Goeker M."/>
        </authorList>
    </citation>
    <scope>NUCLEOTIDE SEQUENCE [LARGE SCALE GENOMIC DNA]</scope>
    <source>
        <strain evidence="2 3">DSM 105434</strain>
    </source>
</reference>
<feature type="transmembrane region" description="Helical" evidence="1">
    <location>
        <begin position="32"/>
        <end position="50"/>
    </location>
</feature>
<gene>
    <name evidence="2" type="ORF">HNQ10_001991</name>
</gene>
<keyword evidence="3" id="KW-1185">Reference proteome</keyword>
<keyword evidence="1" id="KW-0472">Membrane</keyword>
<keyword evidence="1" id="KW-1133">Transmembrane helix</keyword>
<accession>A0ABR6MUX4</accession>
<protein>
    <submittedName>
        <fullName evidence="2">Uncharacterized protein</fullName>
    </submittedName>
</protein>
<name>A0ABR6MUX4_9DEIO</name>
<proteinExistence type="predicted"/>
<dbReference type="RefSeq" id="WP_164973461.1">
    <property type="nucleotide sequence ID" value="NZ_BSUI01000010.1"/>
</dbReference>
<evidence type="ECO:0000256" key="1">
    <source>
        <dbReference type="SAM" id="Phobius"/>
    </source>
</evidence>
<evidence type="ECO:0000313" key="3">
    <source>
        <dbReference type="Proteomes" id="UP000536909"/>
    </source>
</evidence>
<comment type="caution">
    <text evidence="2">The sequence shown here is derived from an EMBL/GenBank/DDBJ whole genome shotgun (WGS) entry which is preliminary data.</text>
</comment>
<evidence type="ECO:0000313" key="2">
    <source>
        <dbReference type="EMBL" id="MBB5295165.1"/>
    </source>
</evidence>
<sequence>MNPKKQSLLSSWPLVLSLLILLHFIASLVVHRVYHAGSVAASLLLLLYFASARAEK</sequence>
<dbReference type="EMBL" id="JACHFV010000006">
    <property type="protein sequence ID" value="MBB5295165.1"/>
    <property type="molecule type" value="Genomic_DNA"/>
</dbReference>
<dbReference type="Proteomes" id="UP000536909">
    <property type="component" value="Unassembled WGS sequence"/>
</dbReference>
<organism evidence="2 3">
    <name type="scientific">Deinococcus metallilatus</name>
    <dbReference type="NCBI Taxonomy" id="1211322"/>
    <lineage>
        <taxon>Bacteria</taxon>
        <taxon>Thermotogati</taxon>
        <taxon>Deinococcota</taxon>
        <taxon>Deinococci</taxon>
        <taxon>Deinococcales</taxon>
        <taxon>Deinococcaceae</taxon>
        <taxon>Deinococcus</taxon>
    </lineage>
</organism>
<keyword evidence="1" id="KW-0812">Transmembrane</keyword>